<dbReference type="UniPathway" id="UPA00244">
    <property type="reaction ID" value="UER00310"/>
</dbReference>
<evidence type="ECO:0000259" key="7">
    <source>
        <dbReference type="Pfam" id="PF02826"/>
    </source>
</evidence>
<evidence type="ECO:0000256" key="5">
    <source>
        <dbReference type="HAMAP-Rule" id="MF_01825"/>
    </source>
</evidence>
<dbReference type="HAMAP" id="MF_01825">
    <property type="entry name" value="PdxB"/>
    <property type="match status" value="1"/>
</dbReference>
<comment type="catalytic activity">
    <reaction evidence="5">
        <text>4-phospho-D-erythronate + NAD(+) = (R)-3-hydroxy-2-oxo-4-phosphooxybutanoate + NADH + H(+)</text>
        <dbReference type="Rhea" id="RHEA:18829"/>
        <dbReference type="ChEBI" id="CHEBI:15378"/>
        <dbReference type="ChEBI" id="CHEBI:57540"/>
        <dbReference type="ChEBI" id="CHEBI:57945"/>
        <dbReference type="ChEBI" id="CHEBI:58538"/>
        <dbReference type="ChEBI" id="CHEBI:58766"/>
        <dbReference type="EC" id="1.1.1.290"/>
    </reaction>
</comment>
<keyword evidence="10" id="KW-1185">Reference proteome</keyword>
<dbReference type="GO" id="GO:0008615">
    <property type="term" value="P:pyridoxine biosynthetic process"/>
    <property type="evidence" value="ECO:0007669"/>
    <property type="project" value="UniProtKB-UniRule"/>
</dbReference>
<keyword evidence="3 5" id="KW-0520">NAD</keyword>
<feature type="binding site" evidence="5">
    <location>
        <position position="71"/>
    </location>
    <ligand>
        <name>substrate</name>
    </ligand>
</feature>
<comment type="pathway">
    <text evidence="5">Cofactor biosynthesis; pyridoxine 5'-phosphate biosynthesis; pyridoxine 5'-phosphate from D-erythrose 4-phosphate: step 2/5.</text>
</comment>
<dbReference type="InterPro" id="IPR050223">
    <property type="entry name" value="D-isomer_2-hydroxyacid_DH"/>
</dbReference>
<dbReference type="InterPro" id="IPR036291">
    <property type="entry name" value="NAD(P)-bd_dom_sf"/>
</dbReference>
<dbReference type="CDD" id="cd12158">
    <property type="entry name" value="ErythrP_dh"/>
    <property type="match status" value="1"/>
</dbReference>
<dbReference type="Pfam" id="PF11890">
    <property type="entry name" value="DUF3410"/>
    <property type="match status" value="1"/>
</dbReference>
<dbReference type="GO" id="GO:0030267">
    <property type="term" value="F:glyoxylate reductase (NADPH) activity"/>
    <property type="evidence" value="ECO:0007669"/>
    <property type="project" value="TreeGrafter"/>
</dbReference>
<dbReference type="GO" id="GO:0005829">
    <property type="term" value="C:cytosol"/>
    <property type="evidence" value="ECO:0007669"/>
    <property type="project" value="TreeGrafter"/>
</dbReference>
<feature type="binding site" evidence="5">
    <location>
        <position position="49"/>
    </location>
    <ligand>
        <name>substrate</name>
    </ligand>
</feature>
<feature type="binding site" evidence="5">
    <location>
        <position position="233"/>
    </location>
    <ligand>
        <name>NAD(+)</name>
        <dbReference type="ChEBI" id="CHEBI:57540"/>
    </ligand>
</feature>
<dbReference type="SUPFAM" id="SSF52283">
    <property type="entry name" value="Formate/glycerate dehydrogenase catalytic domain-like"/>
    <property type="match status" value="1"/>
</dbReference>
<feature type="binding site" evidence="5">
    <location>
        <begin position="207"/>
        <end position="209"/>
    </location>
    <ligand>
        <name>NAD(+)</name>
        <dbReference type="ChEBI" id="CHEBI:57540"/>
    </ligand>
</feature>
<evidence type="ECO:0000256" key="2">
    <source>
        <dbReference type="ARBA" id="ARBA00023002"/>
    </source>
</evidence>
<dbReference type="GO" id="GO:0046983">
    <property type="term" value="F:protein dimerization activity"/>
    <property type="evidence" value="ECO:0007669"/>
    <property type="project" value="InterPro"/>
</dbReference>
<dbReference type="STRING" id="550540.Fbal_2614"/>
<dbReference type="InterPro" id="IPR006140">
    <property type="entry name" value="D-isomer_DH_NAD-bd"/>
</dbReference>
<feature type="active site" evidence="5">
    <location>
        <position position="209"/>
    </location>
</feature>
<dbReference type="EMBL" id="CP002209">
    <property type="protein sequence ID" value="ADN76816.1"/>
    <property type="molecule type" value="Genomic_DNA"/>
</dbReference>
<dbReference type="InterPro" id="IPR020921">
    <property type="entry name" value="Erythronate-4-P_DHase"/>
</dbReference>
<comment type="subunit">
    <text evidence="5">Homodimer.</text>
</comment>
<feature type="binding site" evidence="5">
    <location>
        <position position="151"/>
    </location>
    <ligand>
        <name>NAD(+)</name>
        <dbReference type="ChEBI" id="CHEBI:57540"/>
    </ligand>
</feature>
<keyword evidence="4 5" id="KW-0664">Pyridoxine biosynthesis</keyword>
<dbReference type="eggNOG" id="COG0111">
    <property type="taxonomic scope" value="Bacteria"/>
</dbReference>
<feature type="domain" description="D-isomer specific 2-hydroxyacid dehydrogenase catalytic" evidence="6">
    <location>
        <begin position="38"/>
        <end position="258"/>
    </location>
</feature>
<feature type="domain" description="Erythronate-4-phosphate dehydrogenase dimerisation" evidence="8">
    <location>
        <begin position="294"/>
        <end position="374"/>
    </location>
</feature>
<accession>E1SQ44</accession>
<evidence type="ECO:0000313" key="10">
    <source>
        <dbReference type="Proteomes" id="UP000006683"/>
    </source>
</evidence>
<evidence type="ECO:0000259" key="8">
    <source>
        <dbReference type="Pfam" id="PF11890"/>
    </source>
</evidence>
<dbReference type="GO" id="GO:0016618">
    <property type="term" value="F:hydroxypyruvate reductase [NAD(P)H] activity"/>
    <property type="evidence" value="ECO:0007669"/>
    <property type="project" value="TreeGrafter"/>
</dbReference>
<gene>
    <name evidence="5" type="primary">pdxB</name>
    <name evidence="9" type="ordered locus">Fbal_2614</name>
</gene>
<sequence length="379" mass="40396">MLLADENMACLEPLFADLTPIHTRPGRAISLDQLDDATLKQVHTLLVRSVTPVNAALIAAMPSLRFVGTATIGTDHLDIEALESRGIHWASAPGCNAEAVGEYVLTALLELAERDGVALQDRTIGLVGLGNTGSAVARRLAALGLTVWHCDPPKQAAGASGNWLTLDAMLGCCDVISCHVPNQTDTFHLLDHKRLAALKPGSWLVNASRGEVVDNAALVAVKAARPDLRLVMDVWEGEPEPLAALVDCSDIATAHIAGYSVEGKIRGTQMLHQALAQSPAALEAMPATPSLAQLLEVPRLPPVTLDGPLDQASLLGLCRRVYDLAEEDRRFRQAITEPGGFDARRKANLARREFSALTVQTTDTRAATTLAALGFDTKE</sequence>
<dbReference type="Pfam" id="PF00389">
    <property type="entry name" value="2-Hacid_dh"/>
    <property type="match status" value="1"/>
</dbReference>
<dbReference type="Gene3D" id="3.40.50.720">
    <property type="entry name" value="NAD(P)-binding Rossmann-like Domain"/>
    <property type="match status" value="2"/>
</dbReference>
<dbReference type="EC" id="1.1.1.290" evidence="5"/>
<dbReference type="PANTHER" id="PTHR10996:SF178">
    <property type="entry name" value="2-HYDROXYACID DEHYDROGENASE YGL185C-RELATED"/>
    <property type="match status" value="1"/>
</dbReference>
<comment type="subcellular location">
    <subcellularLocation>
        <location evidence="5">Cytoplasm</location>
    </subcellularLocation>
</comment>
<dbReference type="Gene3D" id="3.30.1370.170">
    <property type="match status" value="1"/>
</dbReference>
<feature type="binding site" evidence="5">
    <location>
        <position position="259"/>
    </location>
    <ligand>
        <name>substrate</name>
    </ligand>
</feature>
<proteinExistence type="inferred from homology"/>
<dbReference type="AlphaFoldDB" id="E1SQ44"/>
<feature type="active site" description="Proton donor" evidence="5">
    <location>
        <position position="255"/>
    </location>
</feature>
<keyword evidence="2 5" id="KW-0560">Oxidoreductase</keyword>
<comment type="similarity">
    <text evidence="5">Belongs to the D-isomer specific 2-hydroxyacid dehydrogenase family. PdxB subfamily.</text>
</comment>
<dbReference type="KEGG" id="fbl:Fbal_2614"/>
<dbReference type="SUPFAM" id="SSF51735">
    <property type="entry name" value="NAD(P)-binding Rossmann-fold domains"/>
    <property type="match status" value="1"/>
</dbReference>
<protein>
    <recommendedName>
        <fullName evidence="5">Erythronate-4-phosphate dehydrogenase</fullName>
        <ecNumber evidence="5">1.1.1.290</ecNumber>
    </recommendedName>
</protein>
<evidence type="ECO:0000256" key="1">
    <source>
        <dbReference type="ARBA" id="ARBA00022490"/>
    </source>
</evidence>
<dbReference type="InterPro" id="IPR006139">
    <property type="entry name" value="D-isomer_2_OHA_DH_cat_dom"/>
</dbReference>
<feature type="domain" description="D-isomer specific 2-hydroxyacid dehydrogenase NAD-binding" evidence="7">
    <location>
        <begin position="114"/>
        <end position="257"/>
    </location>
</feature>
<dbReference type="InterPro" id="IPR038251">
    <property type="entry name" value="PdxB_dimer_sf"/>
</dbReference>
<reference evidence="9 10" key="1">
    <citation type="journal article" date="2010" name="Stand. Genomic Sci.">
        <title>Complete genome sequence of Ferrimonas balearica type strain (PAT).</title>
        <authorList>
            <person name="Nolan M."/>
            <person name="Sikorski J."/>
            <person name="Davenport K."/>
            <person name="Lucas S."/>
            <person name="Glavina Del Rio T."/>
            <person name="Tice H."/>
            <person name="Cheng J."/>
            <person name="Goodwin L."/>
            <person name="Pitluck S."/>
            <person name="Liolios K."/>
            <person name="Ivanova N."/>
            <person name="Mavromatis K."/>
            <person name="Ovchinnikova G."/>
            <person name="Pati A."/>
            <person name="Chen A."/>
            <person name="Palaniappan K."/>
            <person name="Land M."/>
            <person name="Hauser L."/>
            <person name="Chang Y."/>
            <person name="Jeffries C."/>
            <person name="Tapia R."/>
            <person name="Brettin T."/>
            <person name="Detter J."/>
            <person name="Han C."/>
            <person name="Yasawong M."/>
            <person name="Rohde M."/>
            <person name="Tindall B."/>
            <person name="Goker M."/>
            <person name="Woyke T."/>
            <person name="Bristow J."/>
            <person name="Eisen J."/>
            <person name="Markowitz V."/>
            <person name="Hugenholtz P."/>
            <person name="Kyrpides N."/>
            <person name="Klenk H."/>
            <person name="Lapidus A."/>
        </authorList>
    </citation>
    <scope>NUCLEOTIDE SEQUENCE [LARGE SCALE GENOMIC DNA]</scope>
    <source>
        <strain evidence="10">DSM 9799 / CCM 4581 / KCTC 23876 / PAT</strain>
    </source>
</reference>
<dbReference type="Pfam" id="PF02826">
    <property type="entry name" value="2-Hacid_dh_C"/>
    <property type="match status" value="1"/>
</dbReference>
<feature type="binding site" evidence="5">
    <location>
        <position position="258"/>
    </location>
    <ligand>
        <name>NAD(+)</name>
        <dbReference type="ChEBI" id="CHEBI:57540"/>
    </ligand>
</feature>
<evidence type="ECO:0000313" key="9">
    <source>
        <dbReference type="EMBL" id="ADN76816.1"/>
    </source>
</evidence>
<dbReference type="Proteomes" id="UP000006683">
    <property type="component" value="Chromosome"/>
</dbReference>
<dbReference type="HOGENOM" id="CLU_019796_4_0_6"/>
<keyword evidence="1 5" id="KW-0963">Cytoplasm</keyword>
<feature type="active site" evidence="5">
    <location>
        <position position="238"/>
    </location>
</feature>
<dbReference type="InterPro" id="IPR024531">
    <property type="entry name" value="Erythronate-4-P_DHase_dimer"/>
</dbReference>
<dbReference type="GO" id="GO:0051287">
    <property type="term" value="F:NAD binding"/>
    <property type="evidence" value="ECO:0007669"/>
    <property type="project" value="InterPro"/>
</dbReference>
<dbReference type="GO" id="GO:0033711">
    <property type="term" value="F:4-phosphoerythronate dehydrogenase activity"/>
    <property type="evidence" value="ECO:0007669"/>
    <property type="project" value="UniProtKB-EC"/>
</dbReference>
<dbReference type="PROSITE" id="PS00671">
    <property type="entry name" value="D_2_HYDROXYACID_DH_3"/>
    <property type="match status" value="1"/>
</dbReference>
<comment type="function">
    <text evidence="5">Catalyzes the oxidation of erythronate-4-phosphate to 3-hydroxy-2-oxo-4-phosphonooxybutanoate.</text>
</comment>
<name>E1SQ44_FERBD</name>
<evidence type="ECO:0000259" key="6">
    <source>
        <dbReference type="Pfam" id="PF00389"/>
    </source>
</evidence>
<organism evidence="9 10">
    <name type="scientific">Ferrimonas balearica (strain DSM 9799 / CCM 4581 / KCTC 23876 / PAT)</name>
    <dbReference type="NCBI Taxonomy" id="550540"/>
    <lineage>
        <taxon>Bacteria</taxon>
        <taxon>Pseudomonadati</taxon>
        <taxon>Pseudomonadota</taxon>
        <taxon>Gammaproteobacteria</taxon>
        <taxon>Alteromonadales</taxon>
        <taxon>Ferrimonadaceae</taxon>
        <taxon>Ferrimonas</taxon>
    </lineage>
</organism>
<dbReference type="InterPro" id="IPR029753">
    <property type="entry name" value="D-isomer_DH_CS"/>
</dbReference>
<evidence type="ECO:0000256" key="3">
    <source>
        <dbReference type="ARBA" id="ARBA00023027"/>
    </source>
</evidence>
<dbReference type="PANTHER" id="PTHR10996">
    <property type="entry name" value="2-HYDROXYACID DEHYDROGENASE-RELATED"/>
    <property type="match status" value="1"/>
</dbReference>
<comment type="caution">
    <text evidence="5">Lacks conserved residue(s) required for the propagation of feature annotation.</text>
</comment>
<evidence type="ECO:0000256" key="4">
    <source>
        <dbReference type="ARBA" id="ARBA00023096"/>
    </source>
</evidence>
<dbReference type="OrthoDB" id="9770208at2"/>